<evidence type="ECO:0000313" key="4">
    <source>
        <dbReference type="Proteomes" id="UP000574317"/>
    </source>
</evidence>
<dbReference type="InterPro" id="IPR023753">
    <property type="entry name" value="FAD/NAD-binding_dom"/>
</dbReference>
<sequence length="844" mass="93191">MPQTPVKKGPELTIHLDRPDSTYIPGEVITGHISRKSHIVASSATVNISLHARSKSRMVARRGHLTSTYRGRFDLVPSTEYSRTVFEGPVHIAEHDVEQRWPFSINLPNSVDGSAPQSLAGLDQTYLTADVSEQPLPPTFLIERYDYMSGMSAFVEYYLQAELKTASRGSGTAEAILPFRMLYINSEPLPAHIDLHTTRQTLALQGENPLVASVEVQTPTTLQIEAPDPMPFLVLAVPPEGVDLEKQKPGLPSIQITRIFMNVVAKTEIKCPKGKNVHETECEARITLHAEDAFNQHDDELYIPWQRPAMDSQVQEMGSGSEMRPSKSLDIGTQLNLRLQRSKDLFPSFQTFNIRHTHRIQWEMTVEAASKSFELSGEEPIKVLSRPEAERNTEWIQPPPEDHPPSFSDDEDGAGSGSRRSSRQTDPAAGVGEQLSFYFDFVKVIVSHLAMMAVQKGQSIIHKATYRLLPDSRVVVVVGGSFAGSLVAQRLAHTLPSGYRVILIEKHSHFNYAFSFPRNSVLSGREHNAFITYDNIAAGAPDGIFQRVCDEASDITETHVHTVGGVSLPYDYLVIATGAAQPPPARLNARIKEDAIEELRGFQQRVAKADRIAVIGAGAVGVELATEIKEEYPNKKVTLIHSRQQLLPRFGRKLHDYVISALKNQDIEVRLGERPDFPSDAGQSVQETSLTFSNGEIKTFDLVIPCTGLRPRSDILAAYSPKSIASNGEILVKPTLQVENLPSSQQHIFAVGDVAQTGGAKQARACMMQGEVAVQNILSLIKSKGATKEYKPQFFEGMLNLTLGMHTAVVHIQKGDYELLKVTKGPDADLDVGKMRWQLNAKSG</sequence>
<dbReference type="InterPro" id="IPR014752">
    <property type="entry name" value="Arrestin-like_C"/>
</dbReference>
<feature type="region of interest" description="Disordered" evidence="1">
    <location>
        <begin position="384"/>
        <end position="428"/>
    </location>
</feature>
<dbReference type="Proteomes" id="UP000574317">
    <property type="component" value="Unassembled WGS sequence"/>
</dbReference>
<organism evidence="3 4">
    <name type="scientific">Fusarium napiforme</name>
    <dbReference type="NCBI Taxonomy" id="42672"/>
    <lineage>
        <taxon>Eukaryota</taxon>
        <taxon>Fungi</taxon>
        <taxon>Dikarya</taxon>
        <taxon>Ascomycota</taxon>
        <taxon>Pezizomycotina</taxon>
        <taxon>Sordariomycetes</taxon>
        <taxon>Hypocreomycetidae</taxon>
        <taxon>Hypocreales</taxon>
        <taxon>Nectriaceae</taxon>
        <taxon>Fusarium</taxon>
        <taxon>Fusarium fujikuroi species complex</taxon>
    </lineage>
</organism>
<dbReference type="GO" id="GO:0050660">
    <property type="term" value="F:flavin adenine dinucleotide binding"/>
    <property type="evidence" value="ECO:0007669"/>
    <property type="project" value="TreeGrafter"/>
</dbReference>
<feature type="domain" description="FAD/NAD(P)-binding" evidence="2">
    <location>
        <begin position="475"/>
        <end position="770"/>
    </location>
</feature>
<keyword evidence="4" id="KW-1185">Reference proteome</keyword>
<dbReference type="PRINTS" id="PR00368">
    <property type="entry name" value="FADPNR"/>
</dbReference>
<reference evidence="3 4" key="1">
    <citation type="submission" date="2020-05" db="EMBL/GenBank/DDBJ databases">
        <title>Identification and distribution of gene clusters putatively required for synthesis of sphingolipid metabolism inhibitors in phylogenetically diverse species of the filamentous fungus Fusarium.</title>
        <authorList>
            <person name="Kim H.-S."/>
            <person name="Busman M."/>
            <person name="Brown D.W."/>
            <person name="Divon H."/>
            <person name="Uhlig S."/>
            <person name="Proctor R.H."/>
        </authorList>
    </citation>
    <scope>NUCLEOTIDE SEQUENCE [LARGE SCALE GENOMIC DNA]</scope>
    <source>
        <strain evidence="3 4">NRRL 25196</strain>
    </source>
</reference>
<dbReference type="Gene3D" id="2.60.40.640">
    <property type="match status" value="1"/>
</dbReference>
<dbReference type="AlphaFoldDB" id="A0A8H5J901"/>
<comment type="caution">
    <text evidence="3">The sequence shown here is derived from an EMBL/GenBank/DDBJ whole genome shotgun (WGS) entry which is preliminary data.</text>
</comment>
<dbReference type="GO" id="GO:0005737">
    <property type="term" value="C:cytoplasm"/>
    <property type="evidence" value="ECO:0007669"/>
    <property type="project" value="TreeGrafter"/>
</dbReference>
<protein>
    <submittedName>
        <fullName evidence="3">AIF1 apoptosis-Inducing factor</fullName>
    </submittedName>
</protein>
<evidence type="ECO:0000313" key="3">
    <source>
        <dbReference type="EMBL" id="KAF5548746.1"/>
    </source>
</evidence>
<name>A0A8H5J901_9HYPO</name>
<gene>
    <name evidence="3" type="ORF">FNAPI_8186</name>
</gene>
<dbReference type="PANTHER" id="PTHR43735:SF5">
    <property type="entry name" value="FAD_NAD(P)-BINDING DOMAIN-CONTAINING PROTEIN"/>
    <property type="match status" value="1"/>
</dbReference>
<evidence type="ECO:0000259" key="2">
    <source>
        <dbReference type="Pfam" id="PF07992"/>
    </source>
</evidence>
<dbReference type="SUPFAM" id="SSF51905">
    <property type="entry name" value="FAD/NAD(P)-binding domain"/>
    <property type="match status" value="1"/>
</dbReference>
<accession>A0A8H5J901</accession>
<evidence type="ECO:0000256" key="1">
    <source>
        <dbReference type="SAM" id="MobiDB-lite"/>
    </source>
</evidence>
<dbReference type="InterPro" id="IPR036188">
    <property type="entry name" value="FAD/NAD-bd_sf"/>
</dbReference>
<dbReference type="GO" id="GO:0004174">
    <property type="term" value="F:electron-transferring-flavoprotein dehydrogenase activity"/>
    <property type="evidence" value="ECO:0007669"/>
    <property type="project" value="TreeGrafter"/>
</dbReference>
<dbReference type="EMBL" id="JAAOAO010000310">
    <property type="protein sequence ID" value="KAF5548746.1"/>
    <property type="molecule type" value="Genomic_DNA"/>
</dbReference>
<dbReference type="Gene3D" id="3.50.50.100">
    <property type="match status" value="1"/>
</dbReference>
<dbReference type="Pfam" id="PF07992">
    <property type="entry name" value="Pyr_redox_2"/>
    <property type="match status" value="1"/>
</dbReference>
<feature type="compositionally biased region" description="Basic and acidic residues" evidence="1">
    <location>
        <begin position="384"/>
        <end position="393"/>
    </location>
</feature>
<dbReference type="PANTHER" id="PTHR43735">
    <property type="entry name" value="APOPTOSIS-INDUCING FACTOR 1"/>
    <property type="match status" value="1"/>
</dbReference>
<proteinExistence type="predicted"/>